<proteinExistence type="predicted"/>
<organism evidence="3 4">
    <name type="scientific">Halococcus thailandensis JCM 13552</name>
    <dbReference type="NCBI Taxonomy" id="1227457"/>
    <lineage>
        <taxon>Archaea</taxon>
        <taxon>Methanobacteriati</taxon>
        <taxon>Methanobacteriota</taxon>
        <taxon>Stenosarchaea group</taxon>
        <taxon>Halobacteria</taxon>
        <taxon>Halobacteriales</taxon>
        <taxon>Halococcaceae</taxon>
        <taxon>Halococcus</taxon>
    </lineage>
</organism>
<feature type="compositionally biased region" description="Polar residues" evidence="1">
    <location>
        <begin position="143"/>
        <end position="161"/>
    </location>
</feature>
<name>M0MX38_9EURY</name>
<evidence type="ECO:0000256" key="1">
    <source>
        <dbReference type="SAM" id="MobiDB-lite"/>
    </source>
</evidence>
<feature type="region of interest" description="Disordered" evidence="1">
    <location>
        <begin position="141"/>
        <end position="172"/>
    </location>
</feature>
<dbReference type="InterPro" id="IPR056163">
    <property type="entry name" value="TbsP_C"/>
</dbReference>
<dbReference type="RefSeq" id="WP_007743306.1">
    <property type="nucleotide sequence ID" value="NZ_AOMF01000180.1"/>
</dbReference>
<protein>
    <recommendedName>
        <fullName evidence="2">Transcriptional regulator TbsP-like C-terminal domain-containing protein</fullName>
    </recommendedName>
</protein>
<sequence>STENTHIEGLRGDNVAVLSGYGFTGWSTQEFSLRTPARSYVFETLTEEFDSEVKAEFKAILDGLGSTRNGDLNKVAVALLAGAKHGVQLFEISRWSEDIDFASRATFSRKKNQLEDAGLIETEKIPIDVGRPRLRLLLDTEQFPESDTTPDTIVSVSQQRLSGEFSEDPNEG</sequence>
<feature type="non-terminal residue" evidence="3">
    <location>
        <position position="1"/>
    </location>
</feature>
<dbReference type="STRING" id="1227457.C451_19713"/>
<dbReference type="EMBL" id="AOMF01000180">
    <property type="protein sequence ID" value="EMA48985.1"/>
    <property type="molecule type" value="Genomic_DNA"/>
</dbReference>
<accession>M0MX38</accession>
<dbReference type="Proteomes" id="UP000011680">
    <property type="component" value="Unassembled WGS sequence"/>
</dbReference>
<dbReference type="Pfam" id="PF23336">
    <property type="entry name" value="HTH_TbsP_C"/>
    <property type="match status" value="1"/>
</dbReference>
<keyword evidence="4" id="KW-1185">Reference proteome</keyword>
<dbReference type="eggNOG" id="arCOG04626">
    <property type="taxonomic scope" value="Archaea"/>
</dbReference>
<feature type="domain" description="Transcriptional regulator TbsP-like C-terminal" evidence="2">
    <location>
        <begin position="38"/>
        <end position="156"/>
    </location>
</feature>
<evidence type="ECO:0000313" key="3">
    <source>
        <dbReference type="EMBL" id="EMA48985.1"/>
    </source>
</evidence>
<evidence type="ECO:0000259" key="2">
    <source>
        <dbReference type="Pfam" id="PF23336"/>
    </source>
</evidence>
<gene>
    <name evidence="3" type="ORF">C451_19713</name>
</gene>
<dbReference type="AlphaFoldDB" id="M0MX38"/>
<reference evidence="3 4" key="1">
    <citation type="journal article" date="2014" name="PLoS Genet.">
        <title>Phylogenetically driven sequencing of extremely halophilic archaea reveals strategies for static and dynamic osmo-response.</title>
        <authorList>
            <person name="Becker E.A."/>
            <person name="Seitzer P.M."/>
            <person name="Tritt A."/>
            <person name="Larsen D."/>
            <person name="Krusor M."/>
            <person name="Yao A.I."/>
            <person name="Wu D."/>
            <person name="Madern D."/>
            <person name="Eisen J.A."/>
            <person name="Darling A.E."/>
            <person name="Facciotti M.T."/>
        </authorList>
    </citation>
    <scope>NUCLEOTIDE SEQUENCE [LARGE SCALE GENOMIC DNA]</scope>
    <source>
        <strain evidence="3 4">JCM 13552</strain>
    </source>
</reference>
<comment type="caution">
    <text evidence="3">The sequence shown here is derived from an EMBL/GenBank/DDBJ whole genome shotgun (WGS) entry which is preliminary data.</text>
</comment>
<evidence type="ECO:0000313" key="4">
    <source>
        <dbReference type="Proteomes" id="UP000011680"/>
    </source>
</evidence>